<comment type="similarity">
    <text evidence="4">Belongs to the fabD family.</text>
</comment>
<dbReference type="InterPro" id="IPR016036">
    <property type="entry name" value="Malonyl_transacylase_ACP-bd"/>
</dbReference>
<evidence type="ECO:0000256" key="3">
    <source>
        <dbReference type="ARBA" id="ARBA00048462"/>
    </source>
</evidence>
<feature type="active site" evidence="5">
    <location>
        <position position="203"/>
    </location>
</feature>
<evidence type="ECO:0000256" key="1">
    <source>
        <dbReference type="ARBA" id="ARBA00022679"/>
    </source>
</evidence>
<dbReference type="InterPro" id="IPR014043">
    <property type="entry name" value="Acyl_transferase_dom"/>
</dbReference>
<dbReference type="Pfam" id="PF00698">
    <property type="entry name" value="Acyl_transf_1"/>
    <property type="match status" value="1"/>
</dbReference>
<dbReference type="Gene3D" id="3.40.366.10">
    <property type="entry name" value="Malonyl-Coenzyme A Acyl Carrier Protein, domain 2"/>
    <property type="match status" value="1"/>
</dbReference>
<dbReference type="PANTHER" id="PTHR42681:SF1">
    <property type="entry name" value="MALONYL-COA-ACYL CARRIER PROTEIN TRANSACYLASE, MITOCHONDRIAL"/>
    <property type="match status" value="1"/>
</dbReference>
<dbReference type="GO" id="GO:0006633">
    <property type="term" value="P:fatty acid biosynthetic process"/>
    <property type="evidence" value="ECO:0007669"/>
    <property type="project" value="TreeGrafter"/>
</dbReference>
<dbReference type="NCBIfam" id="TIGR00128">
    <property type="entry name" value="fabD"/>
    <property type="match status" value="1"/>
</dbReference>
<dbReference type="InterPro" id="IPR050858">
    <property type="entry name" value="Mal-CoA-ACP_Trans/PKS_FabD"/>
</dbReference>
<dbReference type="InterPro" id="IPR001227">
    <property type="entry name" value="Ac_transferase_dom_sf"/>
</dbReference>
<dbReference type="EC" id="2.3.1.39" evidence="4"/>
<evidence type="ECO:0000256" key="4">
    <source>
        <dbReference type="PIRNR" id="PIRNR000446"/>
    </source>
</evidence>
<reference evidence="7" key="1">
    <citation type="submission" date="2020-10" db="EMBL/GenBank/DDBJ databases">
        <authorList>
            <person name="Gilroy R."/>
        </authorList>
    </citation>
    <scope>NUCLEOTIDE SEQUENCE</scope>
    <source>
        <strain evidence="7">CHK152-2871</strain>
    </source>
</reference>
<dbReference type="GO" id="GO:0004314">
    <property type="term" value="F:[acyl-carrier-protein] S-malonyltransferase activity"/>
    <property type="evidence" value="ECO:0007669"/>
    <property type="project" value="UniProtKB-EC"/>
</dbReference>
<dbReference type="FunFam" id="3.30.70.250:FF:000001">
    <property type="entry name" value="Malonyl CoA-acyl carrier protein transacylase"/>
    <property type="match status" value="1"/>
</dbReference>
<gene>
    <name evidence="7" type="primary">fabD</name>
    <name evidence="7" type="ORF">IAA86_03170</name>
</gene>
<dbReference type="InterPro" id="IPR004410">
    <property type="entry name" value="Malonyl_CoA-ACP_transAc_FabD"/>
</dbReference>
<sequence>MKNIAFIFPGQGSQTTGMGLDLYNNFESAKKVYQTADTVLNKSISKICFEGPDETLKQTINAQSAILATSIAALEALKEVSNNRIKATITAGHSLGEYGAMYCANVMDLNTTFTAIQKRADLMDEATKLKKGTMSAVLGLDTDTIQQCLNQVQNLGVAQIANYNDPTQTVITGEEAAILKANELIKEAGARKVIPLAVSGGFHSALMQSASEGFSEFVKNLNLNDALIPVVTNVDAKITTAKEDFRMKMPQQISSSVYWVQTIQLMLKEGVDTFIELGNGKVLAGLNRKICPAEIKTYNVFDSQSLKDTVDGILSLV</sequence>
<dbReference type="PIRSF" id="PIRSF000446">
    <property type="entry name" value="Mct"/>
    <property type="match status" value="1"/>
</dbReference>
<dbReference type="SUPFAM" id="SSF55048">
    <property type="entry name" value="Probable ACP-binding domain of malonyl-CoA ACP transacylase"/>
    <property type="match status" value="1"/>
</dbReference>
<dbReference type="Gene3D" id="3.30.70.250">
    <property type="entry name" value="Malonyl-CoA ACP transacylase, ACP-binding"/>
    <property type="match status" value="1"/>
</dbReference>
<dbReference type="SUPFAM" id="SSF52151">
    <property type="entry name" value="FabD/lysophospholipase-like"/>
    <property type="match status" value="1"/>
</dbReference>
<feature type="domain" description="Malonyl-CoA:ACP transacylase (MAT)" evidence="6">
    <location>
        <begin position="7"/>
        <end position="290"/>
    </location>
</feature>
<evidence type="ECO:0000256" key="2">
    <source>
        <dbReference type="ARBA" id="ARBA00023315"/>
    </source>
</evidence>
<comment type="caution">
    <text evidence="7">The sequence shown here is derived from an EMBL/GenBank/DDBJ whole genome shotgun (WGS) entry which is preliminary data.</text>
</comment>
<accession>A0A9D1JX16</accession>
<dbReference type="AlphaFoldDB" id="A0A9D1JX16"/>
<dbReference type="PANTHER" id="PTHR42681">
    <property type="entry name" value="MALONYL-COA-ACYL CARRIER PROTEIN TRANSACYLASE, MITOCHONDRIAL"/>
    <property type="match status" value="1"/>
</dbReference>
<dbReference type="Proteomes" id="UP000886865">
    <property type="component" value="Unassembled WGS sequence"/>
</dbReference>
<evidence type="ECO:0000259" key="6">
    <source>
        <dbReference type="SMART" id="SM00827"/>
    </source>
</evidence>
<dbReference type="EMBL" id="DVJQ01000027">
    <property type="protein sequence ID" value="HIS74004.1"/>
    <property type="molecule type" value="Genomic_DNA"/>
</dbReference>
<evidence type="ECO:0000256" key="5">
    <source>
        <dbReference type="PIRSR" id="PIRSR000446-1"/>
    </source>
</evidence>
<keyword evidence="1 4" id="KW-0808">Transferase</keyword>
<dbReference type="SMART" id="SM00827">
    <property type="entry name" value="PKS_AT"/>
    <property type="match status" value="1"/>
</dbReference>
<evidence type="ECO:0000313" key="8">
    <source>
        <dbReference type="Proteomes" id="UP000886865"/>
    </source>
</evidence>
<keyword evidence="2 4" id="KW-0012">Acyltransferase</keyword>
<reference evidence="7" key="2">
    <citation type="journal article" date="2021" name="PeerJ">
        <title>Extensive microbial diversity within the chicken gut microbiome revealed by metagenomics and culture.</title>
        <authorList>
            <person name="Gilroy R."/>
            <person name="Ravi A."/>
            <person name="Getino M."/>
            <person name="Pursley I."/>
            <person name="Horton D.L."/>
            <person name="Alikhan N.F."/>
            <person name="Baker D."/>
            <person name="Gharbi K."/>
            <person name="Hall N."/>
            <person name="Watson M."/>
            <person name="Adriaenssens E.M."/>
            <person name="Foster-Nyarko E."/>
            <person name="Jarju S."/>
            <person name="Secka A."/>
            <person name="Antonio M."/>
            <person name="Oren A."/>
            <person name="Chaudhuri R.R."/>
            <person name="La Ragione R."/>
            <person name="Hildebrand F."/>
            <person name="Pallen M.J."/>
        </authorList>
    </citation>
    <scope>NUCLEOTIDE SEQUENCE</scope>
    <source>
        <strain evidence="7">CHK152-2871</strain>
    </source>
</reference>
<evidence type="ECO:0000313" key="7">
    <source>
        <dbReference type="EMBL" id="HIS74004.1"/>
    </source>
</evidence>
<name>A0A9D1JX16_9BACT</name>
<comment type="catalytic activity">
    <reaction evidence="3 4">
        <text>holo-[ACP] + malonyl-CoA = malonyl-[ACP] + CoA</text>
        <dbReference type="Rhea" id="RHEA:41792"/>
        <dbReference type="Rhea" id="RHEA-COMP:9623"/>
        <dbReference type="Rhea" id="RHEA-COMP:9685"/>
        <dbReference type="ChEBI" id="CHEBI:57287"/>
        <dbReference type="ChEBI" id="CHEBI:57384"/>
        <dbReference type="ChEBI" id="CHEBI:64479"/>
        <dbReference type="ChEBI" id="CHEBI:78449"/>
        <dbReference type="EC" id="2.3.1.39"/>
    </reaction>
</comment>
<organism evidence="7 8">
    <name type="scientific">Candidatus Galligastranaerophilus intestinavium</name>
    <dbReference type="NCBI Taxonomy" id="2840836"/>
    <lineage>
        <taxon>Bacteria</taxon>
        <taxon>Candidatus Galligastranaerophilus</taxon>
    </lineage>
</organism>
<dbReference type="InterPro" id="IPR016035">
    <property type="entry name" value="Acyl_Trfase/lysoPLipase"/>
</dbReference>
<dbReference type="GO" id="GO:0005829">
    <property type="term" value="C:cytosol"/>
    <property type="evidence" value="ECO:0007669"/>
    <property type="project" value="TreeGrafter"/>
</dbReference>
<feature type="active site" evidence="5">
    <location>
        <position position="94"/>
    </location>
</feature>
<dbReference type="InterPro" id="IPR024925">
    <property type="entry name" value="Malonyl_CoA-ACP_transAc"/>
</dbReference>
<protein>
    <recommendedName>
        <fullName evidence="4">Malonyl CoA-acyl carrier protein transacylase</fullName>
        <ecNumber evidence="4">2.3.1.39</ecNumber>
    </recommendedName>
</protein>
<proteinExistence type="inferred from homology"/>